<protein>
    <recommendedName>
        <fullName evidence="2">histidine kinase</fullName>
        <ecNumber evidence="2">2.7.13.3</ecNumber>
    </recommendedName>
</protein>
<dbReference type="SMART" id="SM00086">
    <property type="entry name" value="PAC"/>
    <property type="match status" value="2"/>
</dbReference>
<dbReference type="PROSITE" id="PS50113">
    <property type="entry name" value="PAC"/>
    <property type="match status" value="2"/>
</dbReference>
<keyword evidence="8" id="KW-0902">Two-component regulatory system</keyword>
<dbReference type="SUPFAM" id="SSF47384">
    <property type="entry name" value="Homodimeric domain of signal transducing histidine kinase"/>
    <property type="match status" value="1"/>
</dbReference>
<evidence type="ECO:0000256" key="8">
    <source>
        <dbReference type="ARBA" id="ARBA00023012"/>
    </source>
</evidence>
<dbReference type="SMART" id="SM00387">
    <property type="entry name" value="HATPase_c"/>
    <property type="match status" value="1"/>
</dbReference>
<dbReference type="CDD" id="cd00082">
    <property type="entry name" value="HisKA"/>
    <property type="match status" value="1"/>
</dbReference>
<organism evidence="13 14">
    <name type="scientific">Granulicella aggregans</name>
    <dbReference type="NCBI Taxonomy" id="474949"/>
    <lineage>
        <taxon>Bacteria</taxon>
        <taxon>Pseudomonadati</taxon>
        <taxon>Acidobacteriota</taxon>
        <taxon>Terriglobia</taxon>
        <taxon>Terriglobales</taxon>
        <taxon>Acidobacteriaceae</taxon>
        <taxon>Granulicella</taxon>
    </lineage>
</organism>
<dbReference type="SUPFAM" id="SSF55874">
    <property type="entry name" value="ATPase domain of HSP90 chaperone/DNA topoisomerase II/histidine kinase"/>
    <property type="match status" value="1"/>
</dbReference>
<dbReference type="PROSITE" id="PS50109">
    <property type="entry name" value="HIS_KIN"/>
    <property type="match status" value="1"/>
</dbReference>
<keyword evidence="9" id="KW-0812">Transmembrane</keyword>
<dbReference type="GO" id="GO:0000155">
    <property type="term" value="F:phosphorelay sensor kinase activity"/>
    <property type="evidence" value="ECO:0007669"/>
    <property type="project" value="InterPro"/>
</dbReference>
<dbReference type="GO" id="GO:0005524">
    <property type="term" value="F:ATP binding"/>
    <property type="evidence" value="ECO:0007669"/>
    <property type="project" value="UniProtKB-KW"/>
</dbReference>
<dbReference type="InterPro" id="IPR003661">
    <property type="entry name" value="HisK_dim/P_dom"/>
</dbReference>
<dbReference type="Pfam" id="PF05227">
    <property type="entry name" value="CHASE3"/>
    <property type="match status" value="1"/>
</dbReference>
<sequence>MTESAFRRYLLRLALVPIVSLLVFVAILGVQLREISRVRTALTEATTILLQSDDVEKSMIDEETGIRGYLAANNSLFLQPYNQAAARLQSEFSTLQGLASSDSTFGAKVTRLAAGYKQFQDANQLLLKASISNGSNIDLMTQQKQAMDVLRAGLASIADDQTHIRQANRERLARIFGRLPVIVIGFGSLIGVLLLWYGNALYRQISSAFRRQLQETALQRDSLETTLQSIGDAVIVCDSAGKVTLMNPTAVKATGWLLGQAKGEPLDRIFRIINEHTREAVESPVAKVFREGKVVGLANHTLLVRRDGTEIPIDDSGAPIRDGSGEIAGVVLVFRDITERKQAEEELRQSNESRLRLAAIIDSADDAIISKDLNGMVTSWNEGASKLFGYSADEMIGQPILRVIPEELQYEETEILTTIRSGKQINHFETRREKKSGEAFEVSVTISPIRDESGTVIGASKIAREITDRKRVERLLVQSEKLAATGRMAATMAHEINNPLESLMNLIFLARHDSAPGGNVHDYLVTAEGELERLTLLARQTLGFYRDTGLPTEVSLNQLLESVISVYSPKLLAAGVTIEKHFDDQRKVLIRRGEFLQVFSNRITNAADAMRQGGALSISTHETVGPLGDGIETIIQDSGAGIQPEHLTQIFEPFFTTKGELGTGIGLWVAKQLVESRGGTISIASSTEHGNRGTTVTVAIPFAPPTRE</sequence>
<dbReference type="InterPro" id="IPR036097">
    <property type="entry name" value="HisK_dim/P_sf"/>
</dbReference>
<dbReference type="PANTHER" id="PTHR43065:SF10">
    <property type="entry name" value="PEROXIDE STRESS-ACTIVATED HISTIDINE KINASE MAK3"/>
    <property type="match status" value="1"/>
</dbReference>
<dbReference type="InterPro" id="IPR004358">
    <property type="entry name" value="Sig_transdc_His_kin-like_C"/>
</dbReference>
<proteinExistence type="predicted"/>
<evidence type="ECO:0000313" key="13">
    <source>
        <dbReference type="EMBL" id="MBB5060209.1"/>
    </source>
</evidence>
<dbReference type="Pfam" id="PF08448">
    <property type="entry name" value="PAS_4"/>
    <property type="match status" value="1"/>
</dbReference>
<evidence type="ECO:0000259" key="10">
    <source>
        <dbReference type="PROSITE" id="PS50109"/>
    </source>
</evidence>
<evidence type="ECO:0000256" key="5">
    <source>
        <dbReference type="ARBA" id="ARBA00022741"/>
    </source>
</evidence>
<dbReference type="InterPro" id="IPR000014">
    <property type="entry name" value="PAS"/>
</dbReference>
<dbReference type="Gene3D" id="3.30.565.10">
    <property type="entry name" value="Histidine kinase-like ATPase, C-terminal domain"/>
    <property type="match status" value="1"/>
</dbReference>
<dbReference type="InterPro" id="IPR035965">
    <property type="entry name" value="PAS-like_dom_sf"/>
</dbReference>
<evidence type="ECO:0000256" key="7">
    <source>
        <dbReference type="ARBA" id="ARBA00022840"/>
    </source>
</evidence>
<dbReference type="EMBL" id="JACHIP010000010">
    <property type="protein sequence ID" value="MBB5060209.1"/>
    <property type="molecule type" value="Genomic_DNA"/>
</dbReference>
<keyword evidence="9" id="KW-0472">Membrane</keyword>
<dbReference type="InterPro" id="IPR001610">
    <property type="entry name" value="PAC"/>
</dbReference>
<feature type="domain" description="PAS" evidence="11">
    <location>
        <begin position="219"/>
        <end position="292"/>
    </location>
</feature>
<feature type="transmembrane region" description="Helical" evidence="9">
    <location>
        <begin position="12"/>
        <end position="30"/>
    </location>
</feature>
<dbReference type="Pfam" id="PF00989">
    <property type="entry name" value="PAS"/>
    <property type="match status" value="1"/>
</dbReference>
<evidence type="ECO:0000256" key="2">
    <source>
        <dbReference type="ARBA" id="ARBA00012438"/>
    </source>
</evidence>
<evidence type="ECO:0000259" key="11">
    <source>
        <dbReference type="PROSITE" id="PS50112"/>
    </source>
</evidence>
<dbReference type="NCBIfam" id="TIGR00229">
    <property type="entry name" value="sensory_box"/>
    <property type="match status" value="2"/>
</dbReference>
<dbReference type="Proteomes" id="UP000540989">
    <property type="component" value="Unassembled WGS sequence"/>
</dbReference>
<keyword evidence="6" id="KW-0418">Kinase</keyword>
<comment type="catalytic activity">
    <reaction evidence="1">
        <text>ATP + protein L-histidine = ADP + protein N-phospho-L-histidine.</text>
        <dbReference type="EC" id="2.7.13.3"/>
    </reaction>
</comment>
<feature type="transmembrane region" description="Helical" evidence="9">
    <location>
        <begin position="175"/>
        <end position="197"/>
    </location>
</feature>
<dbReference type="InterPro" id="IPR003594">
    <property type="entry name" value="HATPase_dom"/>
</dbReference>
<dbReference type="InterPro" id="IPR036890">
    <property type="entry name" value="HATPase_C_sf"/>
</dbReference>
<dbReference type="Pfam" id="PF02518">
    <property type="entry name" value="HATPase_c"/>
    <property type="match status" value="1"/>
</dbReference>
<evidence type="ECO:0000256" key="6">
    <source>
        <dbReference type="ARBA" id="ARBA00022777"/>
    </source>
</evidence>
<reference evidence="13 14" key="1">
    <citation type="submission" date="2020-08" db="EMBL/GenBank/DDBJ databases">
        <title>Genomic Encyclopedia of Type Strains, Phase IV (KMG-V): Genome sequencing to study the core and pangenomes of soil and plant-associated prokaryotes.</title>
        <authorList>
            <person name="Whitman W."/>
        </authorList>
    </citation>
    <scope>NUCLEOTIDE SEQUENCE [LARGE SCALE GENOMIC DNA]</scope>
    <source>
        <strain evidence="13 14">M8UP14</strain>
    </source>
</reference>
<dbReference type="InterPro" id="IPR000700">
    <property type="entry name" value="PAS-assoc_C"/>
</dbReference>
<dbReference type="GO" id="GO:0006355">
    <property type="term" value="P:regulation of DNA-templated transcription"/>
    <property type="evidence" value="ECO:0007669"/>
    <property type="project" value="InterPro"/>
</dbReference>
<dbReference type="InterPro" id="IPR013767">
    <property type="entry name" value="PAS_fold"/>
</dbReference>
<dbReference type="PANTHER" id="PTHR43065">
    <property type="entry name" value="SENSOR HISTIDINE KINASE"/>
    <property type="match status" value="1"/>
</dbReference>
<evidence type="ECO:0000256" key="9">
    <source>
        <dbReference type="SAM" id="Phobius"/>
    </source>
</evidence>
<dbReference type="CDD" id="cd00130">
    <property type="entry name" value="PAS"/>
    <property type="match status" value="2"/>
</dbReference>
<evidence type="ECO:0000313" key="14">
    <source>
        <dbReference type="Proteomes" id="UP000540989"/>
    </source>
</evidence>
<feature type="domain" description="PAC" evidence="12">
    <location>
        <begin position="297"/>
        <end position="349"/>
    </location>
</feature>
<keyword evidence="14" id="KW-1185">Reference proteome</keyword>
<dbReference type="InterPro" id="IPR013656">
    <property type="entry name" value="PAS_4"/>
</dbReference>
<evidence type="ECO:0000256" key="1">
    <source>
        <dbReference type="ARBA" id="ARBA00000085"/>
    </source>
</evidence>
<feature type="domain" description="PAC" evidence="12">
    <location>
        <begin position="426"/>
        <end position="478"/>
    </location>
</feature>
<evidence type="ECO:0000259" key="12">
    <source>
        <dbReference type="PROSITE" id="PS50113"/>
    </source>
</evidence>
<dbReference type="Pfam" id="PF00512">
    <property type="entry name" value="HisKA"/>
    <property type="match status" value="1"/>
</dbReference>
<dbReference type="PROSITE" id="PS50112">
    <property type="entry name" value="PAS"/>
    <property type="match status" value="2"/>
</dbReference>
<evidence type="ECO:0000256" key="3">
    <source>
        <dbReference type="ARBA" id="ARBA00022553"/>
    </source>
</evidence>
<dbReference type="SMART" id="SM00388">
    <property type="entry name" value="HisKA"/>
    <property type="match status" value="1"/>
</dbReference>
<feature type="domain" description="Histidine kinase" evidence="10">
    <location>
        <begin position="491"/>
        <end position="704"/>
    </location>
</feature>
<evidence type="ECO:0000256" key="4">
    <source>
        <dbReference type="ARBA" id="ARBA00022679"/>
    </source>
</evidence>
<feature type="domain" description="PAS" evidence="11">
    <location>
        <begin position="353"/>
        <end position="422"/>
    </location>
</feature>
<keyword evidence="4" id="KW-0808">Transferase</keyword>
<dbReference type="InterPro" id="IPR005467">
    <property type="entry name" value="His_kinase_dom"/>
</dbReference>
<dbReference type="RefSeq" id="WP_184222350.1">
    <property type="nucleotide sequence ID" value="NZ_JACHIP010000010.1"/>
</dbReference>
<dbReference type="Gene3D" id="3.30.450.20">
    <property type="entry name" value="PAS domain"/>
    <property type="match status" value="2"/>
</dbReference>
<dbReference type="EC" id="2.7.13.3" evidence="2"/>
<keyword evidence="7" id="KW-0067">ATP-binding</keyword>
<keyword evidence="5" id="KW-0547">Nucleotide-binding</keyword>
<accession>A0A7W7ZIL8</accession>
<dbReference type="SUPFAM" id="SSF55785">
    <property type="entry name" value="PYP-like sensor domain (PAS domain)"/>
    <property type="match status" value="2"/>
</dbReference>
<gene>
    <name evidence="13" type="ORF">HDF16_004945</name>
</gene>
<dbReference type="Gene3D" id="1.10.287.130">
    <property type="match status" value="1"/>
</dbReference>
<dbReference type="InterPro" id="IPR007891">
    <property type="entry name" value="CHASE3"/>
</dbReference>
<name>A0A7W7ZIL8_9BACT</name>
<keyword evidence="9" id="KW-1133">Transmembrane helix</keyword>
<keyword evidence="3" id="KW-0597">Phosphoprotein</keyword>
<comment type="caution">
    <text evidence="13">The sequence shown here is derived from an EMBL/GenBank/DDBJ whole genome shotgun (WGS) entry which is preliminary data.</text>
</comment>
<dbReference type="AlphaFoldDB" id="A0A7W7ZIL8"/>
<dbReference type="PRINTS" id="PR00344">
    <property type="entry name" value="BCTRLSENSOR"/>
</dbReference>
<dbReference type="SMART" id="SM00091">
    <property type="entry name" value="PAS"/>
    <property type="match status" value="2"/>
</dbReference>